<feature type="transmembrane region" description="Helical" evidence="1">
    <location>
        <begin position="6"/>
        <end position="24"/>
    </location>
</feature>
<accession>A0A839RQU5</accession>
<evidence type="ECO:0000313" key="3">
    <source>
        <dbReference type="Proteomes" id="UP000567922"/>
    </source>
</evidence>
<gene>
    <name evidence="2" type="ORF">FHU29_003216</name>
</gene>
<organism evidence="2 3">
    <name type="scientific">Hoyosella altamirensis</name>
    <dbReference type="NCBI Taxonomy" id="616997"/>
    <lineage>
        <taxon>Bacteria</taxon>
        <taxon>Bacillati</taxon>
        <taxon>Actinomycetota</taxon>
        <taxon>Actinomycetes</taxon>
        <taxon>Mycobacteriales</taxon>
        <taxon>Hoyosellaceae</taxon>
        <taxon>Hoyosella</taxon>
    </lineage>
</organism>
<evidence type="ECO:0000313" key="2">
    <source>
        <dbReference type="EMBL" id="MBB3038747.1"/>
    </source>
</evidence>
<dbReference type="EMBL" id="JACHWS010000003">
    <property type="protein sequence ID" value="MBB3038747.1"/>
    <property type="molecule type" value="Genomic_DNA"/>
</dbReference>
<dbReference type="RefSeq" id="WP_183377621.1">
    <property type="nucleotide sequence ID" value="NZ_BDDI01000014.1"/>
</dbReference>
<evidence type="ECO:0000256" key="1">
    <source>
        <dbReference type="SAM" id="Phobius"/>
    </source>
</evidence>
<dbReference type="Proteomes" id="UP000567922">
    <property type="component" value="Unassembled WGS sequence"/>
</dbReference>
<feature type="transmembrane region" description="Helical" evidence="1">
    <location>
        <begin position="29"/>
        <end position="50"/>
    </location>
</feature>
<reference evidence="2 3" key="1">
    <citation type="submission" date="2020-08" db="EMBL/GenBank/DDBJ databases">
        <title>Sequencing the genomes of 1000 actinobacteria strains.</title>
        <authorList>
            <person name="Klenk H.-P."/>
        </authorList>
    </citation>
    <scope>NUCLEOTIDE SEQUENCE [LARGE SCALE GENOMIC DNA]</scope>
    <source>
        <strain evidence="2 3">DSM 45258</strain>
    </source>
</reference>
<proteinExistence type="predicted"/>
<keyword evidence="1" id="KW-0472">Membrane</keyword>
<dbReference type="AlphaFoldDB" id="A0A839RQU5"/>
<keyword evidence="1" id="KW-1133">Transmembrane helix</keyword>
<sequence>MSSALMYLLFMAAGFLIGGAIALWKINRFISGVLAALAVFCGAGAVLRLMEVV</sequence>
<protein>
    <submittedName>
        <fullName evidence="2">Putative membrane protein</fullName>
    </submittedName>
</protein>
<keyword evidence="3" id="KW-1185">Reference proteome</keyword>
<comment type="caution">
    <text evidence="2">The sequence shown here is derived from an EMBL/GenBank/DDBJ whole genome shotgun (WGS) entry which is preliminary data.</text>
</comment>
<name>A0A839RQU5_9ACTN</name>
<keyword evidence="1" id="KW-0812">Transmembrane</keyword>